<organism evidence="1 2">
    <name type="scientific">Geosporobacter ferrireducens</name>
    <dbReference type="NCBI Taxonomy" id="1424294"/>
    <lineage>
        <taxon>Bacteria</taxon>
        <taxon>Bacillati</taxon>
        <taxon>Bacillota</taxon>
        <taxon>Clostridia</taxon>
        <taxon>Peptostreptococcales</taxon>
        <taxon>Thermotaleaceae</taxon>
        <taxon>Geosporobacter</taxon>
    </lineage>
</organism>
<keyword evidence="2" id="KW-1185">Reference proteome</keyword>
<sequence>MYRIFVESYPNVVNSLKKTDIRYTYVEYMDLLCDPVKHEEHARRRSEKYVKLCNLLSYIKENIWEYPRLEVLLYELECLGIVPVKTEQILTEEELEEGAKILKSIVKLNYWQ</sequence>
<name>A0A1D8GLX5_9FIRM</name>
<dbReference type="EMBL" id="CP017269">
    <property type="protein sequence ID" value="AOT71916.1"/>
    <property type="molecule type" value="Genomic_DNA"/>
</dbReference>
<proteinExistence type="predicted"/>
<protein>
    <submittedName>
        <fullName evidence="1">Uncharacterized protein</fullName>
    </submittedName>
</protein>
<accession>A0A1D8GLX5</accession>
<dbReference type="RefSeq" id="WP_069980232.1">
    <property type="nucleotide sequence ID" value="NZ_CP017269.1"/>
</dbReference>
<dbReference type="KEGG" id="gfe:Gferi_21680"/>
<gene>
    <name evidence="1" type="ORF">Gferi_21680</name>
</gene>
<dbReference type="STRING" id="1424294.Gferi_21680"/>
<dbReference type="Proteomes" id="UP000095743">
    <property type="component" value="Chromosome"/>
</dbReference>
<dbReference type="AlphaFoldDB" id="A0A1D8GLX5"/>
<evidence type="ECO:0000313" key="2">
    <source>
        <dbReference type="Proteomes" id="UP000095743"/>
    </source>
</evidence>
<reference evidence="1 2" key="1">
    <citation type="submission" date="2016-09" db="EMBL/GenBank/DDBJ databases">
        <title>Genomic analysis reveals versatility of anaerobic energy metabolism of Geosporobacter ferrireducens IRF9 of phylum Firmicutes.</title>
        <authorList>
            <person name="Kim S.-J."/>
        </authorList>
    </citation>
    <scope>NUCLEOTIDE SEQUENCE [LARGE SCALE GENOMIC DNA]</scope>
    <source>
        <strain evidence="1 2">IRF9</strain>
    </source>
</reference>
<evidence type="ECO:0000313" key="1">
    <source>
        <dbReference type="EMBL" id="AOT71916.1"/>
    </source>
</evidence>